<dbReference type="Gene3D" id="3.30.830.10">
    <property type="entry name" value="Metalloenzyme, LuxS/M16 peptidase-like"/>
    <property type="match status" value="3"/>
</dbReference>
<evidence type="ECO:0000313" key="4">
    <source>
        <dbReference type="EMBL" id="TET62425.1"/>
    </source>
</evidence>
<dbReference type="Proteomes" id="UP000319130">
    <property type="component" value="Unassembled WGS sequence"/>
</dbReference>
<accession>A0A523W5Z4</accession>
<protein>
    <submittedName>
        <fullName evidence="4">Insulinase family protein</fullName>
    </submittedName>
</protein>
<dbReference type="PANTHER" id="PTHR11851">
    <property type="entry name" value="METALLOPROTEASE"/>
    <property type="match status" value="1"/>
</dbReference>
<comment type="caution">
    <text evidence="4">The sequence shown here is derived from an EMBL/GenBank/DDBJ whole genome shotgun (WGS) entry which is preliminary data.</text>
</comment>
<evidence type="ECO:0000313" key="5">
    <source>
        <dbReference type="Proteomes" id="UP000319130"/>
    </source>
</evidence>
<sequence>SHYVEHMLFKGTKKRGVGEINREIKGLGGQIGAYTTFDRTVFHVVVPSDHFVTALDILADAVMNSAFDPEESKKEREVILREIDMGEDDPDRFLGRLFWSTVYREHPYGHPVIGYRTLFEGLTTGDLLDYYHSMYRPNNIILVGAGDFDSQIALAHIKEAFASFKRGSLSPVYIPAEPDQLGSRRVEREFEVNQIYLLMGFRTVSIESEDMYPLDVLAIILGQGRSSRLFGRIREEKELVNAISSWSYTPRYGGIFGIRATLDEVNKDRAIEEILKELDQFKTELVSEEELEKAKRKVISGHIFSQETMEDRAGDLASNELVIGDLNFSQTYVRQIQKVDREDIRSVANKYFHQDNLTISLLKPVREKVAARPEISAKKPPLISRYELANGMTLLVRENHTLPTVFMQAVFKGGLRFEDERNNGIGEFTRRMLLKGTKTKTRQEIADEIESLGGTIDTYGGNNSFGTSVSVLKEDFDTGLEILADVIMNSTFPPEEIERERRIILAQIKAQEDDIFNATFKLLKETLFTRHPFRFQRIGSAASIARITRTDLIKYHDELYAPNNMVLAVYGDVRTSEVVKKVEQAFSNFEPRPLPLAEITRELTPTQIREATKHMEKKQARIMIGFQGIDIK</sequence>
<dbReference type="GO" id="GO:0046872">
    <property type="term" value="F:metal ion binding"/>
    <property type="evidence" value="ECO:0007669"/>
    <property type="project" value="InterPro"/>
</dbReference>
<feature type="domain" description="Peptidase M16 C-terminal" evidence="3">
    <location>
        <begin position="546"/>
        <end position="630"/>
    </location>
</feature>
<dbReference type="EMBL" id="SOIZ01000183">
    <property type="protein sequence ID" value="TET62425.1"/>
    <property type="molecule type" value="Genomic_DNA"/>
</dbReference>
<dbReference type="PANTHER" id="PTHR11851:SF49">
    <property type="entry name" value="MITOCHONDRIAL-PROCESSING PEPTIDASE SUBUNIT ALPHA"/>
    <property type="match status" value="1"/>
</dbReference>
<proteinExistence type="inferred from homology"/>
<dbReference type="SUPFAM" id="SSF63411">
    <property type="entry name" value="LuxS/MPP-like metallohydrolase"/>
    <property type="match status" value="3"/>
</dbReference>
<dbReference type="AlphaFoldDB" id="A0A523W5Z4"/>
<reference evidence="4 5" key="1">
    <citation type="submission" date="2019-03" db="EMBL/GenBank/DDBJ databases">
        <title>Metabolic potential of uncultured bacteria and archaea associated with petroleum seepage in deep-sea sediments.</title>
        <authorList>
            <person name="Dong X."/>
            <person name="Hubert C."/>
        </authorList>
    </citation>
    <scope>NUCLEOTIDE SEQUENCE [LARGE SCALE GENOMIC DNA]</scope>
    <source>
        <strain evidence="4">E29_bin52</strain>
    </source>
</reference>
<dbReference type="InterPro" id="IPR050361">
    <property type="entry name" value="MPP/UQCRC_Complex"/>
</dbReference>
<dbReference type="Pfam" id="PF00675">
    <property type="entry name" value="Peptidase_M16"/>
    <property type="match status" value="2"/>
</dbReference>
<organism evidence="4 5">
    <name type="scientific">Aerophobetes bacterium</name>
    <dbReference type="NCBI Taxonomy" id="2030807"/>
    <lineage>
        <taxon>Bacteria</taxon>
        <taxon>Candidatus Aerophobota</taxon>
    </lineage>
</organism>
<dbReference type="Pfam" id="PF05193">
    <property type="entry name" value="Peptidase_M16_C"/>
    <property type="match status" value="2"/>
</dbReference>
<feature type="non-terminal residue" evidence="4">
    <location>
        <position position="1"/>
    </location>
</feature>
<feature type="domain" description="Peptidase M16 C-terminal" evidence="3">
    <location>
        <begin position="122"/>
        <end position="297"/>
    </location>
</feature>
<feature type="non-terminal residue" evidence="4">
    <location>
        <position position="632"/>
    </location>
</feature>
<gene>
    <name evidence="4" type="ORF">E3J48_04215</name>
</gene>
<evidence type="ECO:0000259" key="3">
    <source>
        <dbReference type="Pfam" id="PF05193"/>
    </source>
</evidence>
<name>A0A523W5Z4_UNCAE</name>
<comment type="similarity">
    <text evidence="1">Belongs to the peptidase M16 family.</text>
</comment>
<dbReference type="InterPro" id="IPR011249">
    <property type="entry name" value="Metalloenz_LuxS/M16"/>
</dbReference>
<dbReference type="InterPro" id="IPR007863">
    <property type="entry name" value="Peptidase_M16_C"/>
</dbReference>
<dbReference type="InterPro" id="IPR011765">
    <property type="entry name" value="Pept_M16_N"/>
</dbReference>
<evidence type="ECO:0000256" key="1">
    <source>
        <dbReference type="ARBA" id="ARBA00007261"/>
    </source>
</evidence>
<feature type="domain" description="Peptidase M16 N-terminal" evidence="2">
    <location>
        <begin position="397"/>
        <end position="532"/>
    </location>
</feature>
<feature type="domain" description="Peptidase M16 N-terminal" evidence="2">
    <location>
        <begin position="1"/>
        <end position="114"/>
    </location>
</feature>
<evidence type="ECO:0000259" key="2">
    <source>
        <dbReference type="Pfam" id="PF00675"/>
    </source>
</evidence>